<name>A0A7T8KG86_CALRO</name>
<reference evidence="2" key="1">
    <citation type="submission" date="2021-01" db="EMBL/GenBank/DDBJ databases">
        <title>Caligus Genome Assembly.</title>
        <authorList>
            <person name="Gallardo-Escarate C."/>
        </authorList>
    </citation>
    <scope>NUCLEOTIDE SEQUENCE [LARGE SCALE GENOMIC DNA]</scope>
</reference>
<dbReference type="EMBL" id="CP045894">
    <property type="protein sequence ID" value="QQP55271.1"/>
    <property type="molecule type" value="Genomic_DNA"/>
</dbReference>
<dbReference type="Proteomes" id="UP000595437">
    <property type="component" value="Chromosome 5"/>
</dbReference>
<evidence type="ECO:0000313" key="1">
    <source>
        <dbReference type="EMBL" id="QQP55271.1"/>
    </source>
</evidence>
<protein>
    <submittedName>
        <fullName evidence="1">Uncharacterized protein</fullName>
    </submittedName>
</protein>
<dbReference type="AlphaFoldDB" id="A0A7T8KG86"/>
<evidence type="ECO:0000313" key="2">
    <source>
        <dbReference type="Proteomes" id="UP000595437"/>
    </source>
</evidence>
<feature type="non-terminal residue" evidence="1">
    <location>
        <position position="194"/>
    </location>
</feature>
<keyword evidence="2" id="KW-1185">Reference proteome</keyword>
<gene>
    <name evidence="1" type="ORF">FKW44_008404</name>
</gene>
<accession>A0A7T8KG86</accession>
<sequence length="194" mass="22377">MSPFINCLFKGAFEQFPLNMKISLLGGPCLIPSLLLVLSSLTTLSSSLHQDRRSKIPSMFILECSRPLDNFSFPLFYIDFLPESEEVSNLFKSLFLQPFKKSSSSDHDPTGEVLKNEQKPHRNSALGFLVRPMKRDEAQTLRDFMMRPTKRGCQGLPNATLRSEMKPLKEDWRSLNDDHDGRRAWREDIERELL</sequence>
<dbReference type="OrthoDB" id="10658450at2759"/>
<proteinExistence type="predicted"/>
<organism evidence="1 2">
    <name type="scientific">Caligus rogercresseyi</name>
    <name type="common">Sea louse</name>
    <dbReference type="NCBI Taxonomy" id="217165"/>
    <lineage>
        <taxon>Eukaryota</taxon>
        <taxon>Metazoa</taxon>
        <taxon>Ecdysozoa</taxon>
        <taxon>Arthropoda</taxon>
        <taxon>Crustacea</taxon>
        <taxon>Multicrustacea</taxon>
        <taxon>Hexanauplia</taxon>
        <taxon>Copepoda</taxon>
        <taxon>Siphonostomatoida</taxon>
        <taxon>Caligidae</taxon>
        <taxon>Caligus</taxon>
    </lineage>
</organism>